<reference evidence="2 3" key="1">
    <citation type="submission" date="2022-04" db="EMBL/GenBank/DDBJ databases">
        <title>Halobacillus sp. isolated from saltern.</title>
        <authorList>
            <person name="Won M."/>
            <person name="Lee C.-M."/>
            <person name="Woen H.-Y."/>
            <person name="Kwon S.-W."/>
        </authorList>
    </citation>
    <scope>NUCLEOTIDE SEQUENCE [LARGE SCALE GENOMIC DNA]</scope>
    <source>
        <strain evidence="2 3">SSTM10-2</strain>
    </source>
</reference>
<organism evidence="2 3">
    <name type="scientific">Halobacillus shinanisalinarum</name>
    <dbReference type="NCBI Taxonomy" id="2932258"/>
    <lineage>
        <taxon>Bacteria</taxon>
        <taxon>Bacillati</taxon>
        <taxon>Bacillota</taxon>
        <taxon>Bacilli</taxon>
        <taxon>Bacillales</taxon>
        <taxon>Bacillaceae</taxon>
        <taxon>Halobacillus</taxon>
    </lineage>
</organism>
<dbReference type="RefSeq" id="WP_244751738.1">
    <property type="nucleotide sequence ID" value="NZ_CP095074.1"/>
</dbReference>
<evidence type="ECO:0000313" key="3">
    <source>
        <dbReference type="Proteomes" id="UP000831880"/>
    </source>
</evidence>
<keyword evidence="1" id="KW-0812">Transmembrane</keyword>
<keyword evidence="1" id="KW-0472">Membrane</keyword>
<gene>
    <name evidence="2" type="ORF">MUO14_16730</name>
</gene>
<feature type="transmembrane region" description="Helical" evidence="1">
    <location>
        <begin position="9"/>
        <end position="32"/>
    </location>
</feature>
<dbReference type="EMBL" id="CP095074">
    <property type="protein sequence ID" value="UOQ92127.1"/>
    <property type="molecule type" value="Genomic_DNA"/>
</dbReference>
<accession>A0ABY4GVC8</accession>
<evidence type="ECO:0000256" key="1">
    <source>
        <dbReference type="SAM" id="Phobius"/>
    </source>
</evidence>
<protein>
    <submittedName>
        <fullName evidence="2">Uncharacterized protein</fullName>
    </submittedName>
</protein>
<proteinExistence type="predicted"/>
<dbReference type="Proteomes" id="UP000831880">
    <property type="component" value="Chromosome"/>
</dbReference>
<keyword evidence="1" id="KW-1133">Transmembrane helix</keyword>
<evidence type="ECO:0000313" key="2">
    <source>
        <dbReference type="EMBL" id="UOQ92127.1"/>
    </source>
</evidence>
<name>A0ABY4GVC8_9BACI</name>
<feature type="transmembrane region" description="Helical" evidence="1">
    <location>
        <begin position="52"/>
        <end position="68"/>
    </location>
</feature>
<sequence length="88" mass="9661">MQFNAIGNIIAAAIAISIGTAIWNGTWVSIILPLLLFGPELLMDLTDFQESTRVVVSSVLMFAGVACIKKRIILGKRPFRGCLLTYNY</sequence>
<keyword evidence="3" id="KW-1185">Reference proteome</keyword>